<gene>
    <name evidence="1" type="ORF">RVF87_03770</name>
</gene>
<sequence length="170" mass="18617">MTETCATPDPTMEAIGDAVLRGRGGDPEPARRDLLALWRQIGITGDPFHRCTLAHYLADLYEEPAEALIWDVRALDAAAALTDQRARHHHAGLTVAGFYPSLYLNIADNLRRLGAFDAAIEHLDNAQEHISALSDDAYGIMIRTAIDEVREAVDDRDRSRRKSAPGTTGG</sequence>
<keyword evidence="2" id="KW-1185">Reference proteome</keyword>
<protein>
    <recommendedName>
        <fullName evidence="3">Tetratricopeptide repeat protein</fullName>
    </recommendedName>
</protein>
<dbReference type="RefSeq" id="WP_066166766.1">
    <property type="nucleotide sequence ID" value="NZ_CP136137.1"/>
</dbReference>
<dbReference type="Proteomes" id="UP001479933">
    <property type="component" value="Chromosome"/>
</dbReference>
<accession>A0ABZ2U3E9</accession>
<dbReference type="EMBL" id="CP136137">
    <property type="protein sequence ID" value="WYY08211.1"/>
    <property type="molecule type" value="Genomic_DNA"/>
</dbReference>
<evidence type="ECO:0008006" key="3">
    <source>
        <dbReference type="Google" id="ProtNLM"/>
    </source>
</evidence>
<evidence type="ECO:0000313" key="1">
    <source>
        <dbReference type="EMBL" id="WYY08211.1"/>
    </source>
</evidence>
<proteinExistence type="predicted"/>
<name>A0ABZ2U3E9_9ACTN</name>
<organism evidence="1 2">
    <name type="scientific">Gordonia hydrophobica</name>
    <dbReference type="NCBI Taxonomy" id="40516"/>
    <lineage>
        <taxon>Bacteria</taxon>
        <taxon>Bacillati</taxon>
        <taxon>Actinomycetota</taxon>
        <taxon>Actinomycetes</taxon>
        <taxon>Mycobacteriales</taxon>
        <taxon>Gordoniaceae</taxon>
        <taxon>Gordonia</taxon>
    </lineage>
</organism>
<reference evidence="1 2" key="1">
    <citation type="journal article" date="2023" name="Virus Evol.">
        <title>Computational host range prediction-The good, the bad, and the ugly.</title>
        <authorList>
            <person name="Howell A.A."/>
            <person name="Versoza C.J."/>
            <person name="Pfeifer S.P."/>
        </authorList>
    </citation>
    <scope>NUCLEOTIDE SEQUENCE [LARGE SCALE GENOMIC DNA]</scope>
    <source>
        <strain evidence="1 2">1610/1b</strain>
    </source>
</reference>
<evidence type="ECO:0000313" key="2">
    <source>
        <dbReference type="Proteomes" id="UP001479933"/>
    </source>
</evidence>